<evidence type="ECO:0000313" key="2">
    <source>
        <dbReference type="EMBL" id="OMF57669.1"/>
    </source>
</evidence>
<comment type="caution">
    <text evidence="2">The sequence shown here is derived from an EMBL/GenBank/DDBJ whole genome shotgun (WGS) entry which is preliminary data.</text>
</comment>
<sequence>MSLLSFLKRLLGSGSASGDNSKEGNKGHGFDTPIPPYIGINKEIQGLSDLAIRLENALGTDYMEHVKQRVMERHPISQAQYQWMLLEVKRFFLMCAILKQVPMFSKDADLIWHEMLMFTRDYDRFCTTFAGRFIHHQPNVAYTNNKKLPEEERARYDLIYSMLFHIYPANEALLNPFFQFKIDEEFFQTFDNLNDQEIRSRYFQSSSDAAIEAIQLAIIGSIRKHYRDVKSAKPGTLRASRPLPPRSGRGQSTGIRRSEENGVTVDPFSSILFLTAMDTDPWNDDDPSGDWNPSDSDPSTNPGVDDSGLSPDSDSPSGDDSGNSSCSSSNDSSCSSSSDSSCSSSSCSSSSCSSCGGGGD</sequence>
<gene>
    <name evidence="2" type="ORF">BK138_03475</name>
</gene>
<keyword evidence="3" id="KW-1185">Reference proteome</keyword>
<name>A0A1R1F0Q2_9BACL</name>
<dbReference type="Proteomes" id="UP000187172">
    <property type="component" value="Unassembled WGS sequence"/>
</dbReference>
<evidence type="ECO:0000313" key="3">
    <source>
        <dbReference type="Proteomes" id="UP000187172"/>
    </source>
</evidence>
<proteinExistence type="predicted"/>
<accession>A0A1R1F0Q2</accession>
<dbReference type="RefSeq" id="WP_076165797.1">
    <property type="nucleotide sequence ID" value="NZ_MRTP01000001.1"/>
</dbReference>
<feature type="compositionally biased region" description="Polar residues" evidence="1">
    <location>
        <begin position="291"/>
        <end position="302"/>
    </location>
</feature>
<feature type="compositionally biased region" description="Low complexity" evidence="1">
    <location>
        <begin position="305"/>
        <end position="354"/>
    </location>
</feature>
<organism evidence="2 3">
    <name type="scientific">Paenibacillus rhizosphaerae</name>
    <dbReference type="NCBI Taxonomy" id="297318"/>
    <lineage>
        <taxon>Bacteria</taxon>
        <taxon>Bacillati</taxon>
        <taxon>Bacillota</taxon>
        <taxon>Bacilli</taxon>
        <taxon>Bacillales</taxon>
        <taxon>Paenibacillaceae</taxon>
        <taxon>Paenibacillus</taxon>
    </lineage>
</organism>
<feature type="region of interest" description="Disordered" evidence="1">
    <location>
        <begin position="278"/>
        <end position="360"/>
    </location>
</feature>
<dbReference type="AlphaFoldDB" id="A0A1R1F0Q2"/>
<protein>
    <submittedName>
        <fullName evidence="2">Uncharacterized protein</fullName>
    </submittedName>
</protein>
<dbReference type="EMBL" id="MRTP01000001">
    <property type="protein sequence ID" value="OMF57669.1"/>
    <property type="molecule type" value="Genomic_DNA"/>
</dbReference>
<dbReference type="STRING" id="297318.BK138_03475"/>
<reference evidence="2 3" key="1">
    <citation type="submission" date="2016-11" db="EMBL/GenBank/DDBJ databases">
        <title>Paenibacillus species isolates.</title>
        <authorList>
            <person name="Beno S.M."/>
        </authorList>
    </citation>
    <scope>NUCLEOTIDE SEQUENCE [LARGE SCALE GENOMIC DNA]</scope>
    <source>
        <strain evidence="2 3">FSL R5-0378</strain>
    </source>
</reference>
<feature type="region of interest" description="Disordered" evidence="1">
    <location>
        <begin position="230"/>
        <end position="261"/>
    </location>
</feature>
<evidence type="ECO:0000256" key="1">
    <source>
        <dbReference type="SAM" id="MobiDB-lite"/>
    </source>
</evidence>